<dbReference type="PANTHER" id="PTHR30069:SF29">
    <property type="entry name" value="HEMOGLOBIN AND HEMOGLOBIN-HAPTOGLOBIN-BINDING PROTEIN 1-RELATED"/>
    <property type="match status" value="1"/>
</dbReference>
<dbReference type="InterPro" id="IPR037066">
    <property type="entry name" value="Plug_dom_sf"/>
</dbReference>
<dbReference type="GO" id="GO:0015344">
    <property type="term" value="F:siderophore uptake transmembrane transporter activity"/>
    <property type="evidence" value="ECO:0007669"/>
    <property type="project" value="TreeGrafter"/>
</dbReference>
<dbReference type="SUPFAM" id="SSF56935">
    <property type="entry name" value="Porins"/>
    <property type="match status" value="1"/>
</dbReference>
<name>A0A4Z0VCY2_9BACT</name>
<dbReference type="PROSITE" id="PS52016">
    <property type="entry name" value="TONB_DEPENDENT_REC_3"/>
    <property type="match status" value="1"/>
</dbReference>
<evidence type="ECO:0000256" key="2">
    <source>
        <dbReference type="ARBA" id="ARBA00022448"/>
    </source>
</evidence>
<dbReference type="Gene3D" id="2.40.170.20">
    <property type="entry name" value="TonB-dependent receptor, beta-barrel domain"/>
    <property type="match status" value="1"/>
</dbReference>
<evidence type="ECO:0000256" key="8">
    <source>
        <dbReference type="PROSITE-ProRule" id="PRU01360"/>
    </source>
</evidence>
<evidence type="ECO:0000259" key="9">
    <source>
        <dbReference type="Pfam" id="PF07715"/>
    </source>
</evidence>
<evidence type="ECO:0000256" key="3">
    <source>
        <dbReference type="ARBA" id="ARBA00022452"/>
    </source>
</evidence>
<keyword evidence="11" id="KW-1185">Reference proteome</keyword>
<dbReference type="InterPro" id="IPR008969">
    <property type="entry name" value="CarboxyPept-like_regulatory"/>
</dbReference>
<dbReference type="GO" id="GO:0044718">
    <property type="term" value="P:siderophore transmembrane transport"/>
    <property type="evidence" value="ECO:0007669"/>
    <property type="project" value="TreeGrafter"/>
</dbReference>
<organism evidence="10 11">
    <name type="scientific">Duncaniella freteri</name>
    <dbReference type="NCBI Taxonomy" id="2530391"/>
    <lineage>
        <taxon>Bacteria</taxon>
        <taxon>Pseudomonadati</taxon>
        <taxon>Bacteroidota</taxon>
        <taxon>Bacteroidia</taxon>
        <taxon>Bacteroidales</taxon>
        <taxon>Muribaculaceae</taxon>
        <taxon>Duncaniella</taxon>
    </lineage>
</organism>
<proteinExistence type="inferred from homology"/>
<reference evidence="10 11" key="1">
    <citation type="submission" date="2019-02" db="EMBL/GenBank/DDBJ databases">
        <title>Isolation and identification of novel species under the genus Muribaculum.</title>
        <authorList>
            <person name="Miyake S."/>
            <person name="Ding Y."/>
            <person name="Low A."/>
            <person name="Soh M."/>
            <person name="Seedorf H."/>
        </authorList>
    </citation>
    <scope>NUCLEOTIDE SEQUENCE [LARGE SCALE GENOMIC DNA]</scope>
    <source>
        <strain evidence="10 11">TLL-A3</strain>
    </source>
</reference>
<dbReference type="InterPro" id="IPR036942">
    <property type="entry name" value="Beta-barrel_TonB_sf"/>
</dbReference>
<dbReference type="GO" id="GO:0009279">
    <property type="term" value="C:cell outer membrane"/>
    <property type="evidence" value="ECO:0007669"/>
    <property type="project" value="UniProtKB-SubCell"/>
</dbReference>
<dbReference type="Proteomes" id="UP000297635">
    <property type="component" value="Unassembled WGS sequence"/>
</dbReference>
<evidence type="ECO:0000256" key="4">
    <source>
        <dbReference type="ARBA" id="ARBA00022692"/>
    </source>
</evidence>
<dbReference type="SUPFAM" id="SSF49464">
    <property type="entry name" value="Carboxypeptidase regulatory domain-like"/>
    <property type="match status" value="1"/>
</dbReference>
<evidence type="ECO:0000256" key="7">
    <source>
        <dbReference type="ARBA" id="ARBA00023237"/>
    </source>
</evidence>
<keyword evidence="2 8" id="KW-0813">Transport</keyword>
<dbReference type="EMBL" id="SJSA01000001">
    <property type="protein sequence ID" value="TGG41032.1"/>
    <property type="molecule type" value="Genomic_DNA"/>
</dbReference>
<comment type="subcellular location">
    <subcellularLocation>
        <location evidence="1 8">Cell outer membrane</location>
        <topology evidence="1 8">Multi-pass membrane protein</topology>
    </subcellularLocation>
</comment>
<comment type="similarity">
    <text evidence="8">Belongs to the TonB-dependent receptor family.</text>
</comment>
<evidence type="ECO:0000313" key="11">
    <source>
        <dbReference type="Proteomes" id="UP000297635"/>
    </source>
</evidence>
<keyword evidence="7 8" id="KW-0998">Cell outer membrane</keyword>
<evidence type="ECO:0000313" key="10">
    <source>
        <dbReference type="EMBL" id="TGG41032.1"/>
    </source>
</evidence>
<comment type="caution">
    <text evidence="10">The sequence shown here is derived from an EMBL/GenBank/DDBJ whole genome shotgun (WGS) entry which is preliminary data.</text>
</comment>
<evidence type="ECO:0000256" key="6">
    <source>
        <dbReference type="ARBA" id="ARBA00023136"/>
    </source>
</evidence>
<dbReference type="AlphaFoldDB" id="A0A4Z0VCY2"/>
<dbReference type="InterPro" id="IPR012910">
    <property type="entry name" value="Plug_dom"/>
</dbReference>
<gene>
    <name evidence="10" type="ORF">EZ315_08105</name>
</gene>
<dbReference type="Gene3D" id="2.170.130.10">
    <property type="entry name" value="TonB-dependent receptor, plug domain"/>
    <property type="match status" value="1"/>
</dbReference>
<protein>
    <submittedName>
        <fullName evidence="10">TonB-dependent receptor</fullName>
    </submittedName>
</protein>
<dbReference type="PANTHER" id="PTHR30069">
    <property type="entry name" value="TONB-DEPENDENT OUTER MEMBRANE RECEPTOR"/>
    <property type="match status" value="1"/>
</dbReference>
<sequence length="904" mass="100105">MVSLAAADDVTCKGVLVNEVGEPIIGATITVPGTKVVTTTDIDGNFSFSAPKGKKVHINYIGYKPLDLEVASDLGQVAMDVASEMLQDVVVTQSIARTRKTPVAVSAVNAETLEIKLGNQELPEVLKTTPGVWATKDGGGFGDAKINIRGFRSNNTATMVNGVPVNDMEWGGIYWSNWSGLGDVTSSMQVQRGLGATIISSPSFGGTINMITKGLDAKRGGTAWYGLGNDNSMNYGISFSTGLMKNGWALTFLGARKTGDGYIQGTDYEAYSYFLNISKRLNDNNQISLTVTGAPQTHNKRNSANGLSIKEWQNVANFMPKGEAYRYNPTYGLGLNGEEKSSQYNVYNKPVAMVNHVWQINHKSSLSSVAYASLGSGYGSNGQGYSSSYRNLWYGATDGALNWSTVESNGVTYNLRHGNGMFAYDQIQLMNQNSTTGSLMAMSNSVNNHKWFGFISNYKNELTENLAVTAGVDVRYYKGYHTNELSDLYNGAYFIDETRSNKNVTRTFATPEAKLAWQREKLGVGDVVYRDWDSRIWQEGVYAQAEYQALDKKLNLVLAGAMNLNTYTRYENFYVDEEFSKSPTKTFFAGNIKAGANYNINRYNNVYVNGGYITRAPYLQYGVFVSPANSNAINPDPRNEKVAAVEVGYEFHSPKFTAQLNGYYTMWMDRTMVTSGTSEYDGTRYSATMNGVDSRYMGVELNFVYKPFKWMELSGMLSIADNTWQNDPIGYYYNSQGEALSFLGNRETAPVTTTPLAEDHLNATIVQKGIKVGGSAQTTGALGVQFKPFRGFRIGTDWTFNARNYSDFTLNSRSDVSLSPGKPLIISEPWKIPFGNQLDINASYNFPITDNVRCTFSANVYNAFNNYYVMDAYTNYSTVGTWENAFRVIYSYGRTFNLRAKLYF</sequence>
<keyword evidence="6 8" id="KW-0472">Membrane</keyword>
<accession>A0A4Z0VCY2</accession>
<dbReference type="Gene3D" id="2.60.40.1120">
    <property type="entry name" value="Carboxypeptidase-like, regulatory domain"/>
    <property type="match status" value="1"/>
</dbReference>
<feature type="domain" description="TonB-dependent receptor plug" evidence="9">
    <location>
        <begin position="98"/>
        <end position="207"/>
    </location>
</feature>
<keyword evidence="5" id="KW-0732">Signal</keyword>
<evidence type="ECO:0000256" key="1">
    <source>
        <dbReference type="ARBA" id="ARBA00004571"/>
    </source>
</evidence>
<evidence type="ECO:0000256" key="5">
    <source>
        <dbReference type="ARBA" id="ARBA00022729"/>
    </source>
</evidence>
<dbReference type="Pfam" id="PF07715">
    <property type="entry name" value="Plug"/>
    <property type="match status" value="1"/>
</dbReference>
<dbReference type="Pfam" id="PF13715">
    <property type="entry name" value="CarbopepD_reg_2"/>
    <property type="match status" value="1"/>
</dbReference>
<keyword evidence="3 8" id="KW-1134">Transmembrane beta strand</keyword>
<keyword evidence="4 8" id="KW-0812">Transmembrane</keyword>
<dbReference type="InterPro" id="IPR039426">
    <property type="entry name" value="TonB-dep_rcpt-like"/>
</dbReference>
<keyword evidence="10" id="KW-0675">Receptor</keyword>